<dbReference type="InterPro" id="IPR036397">
    <property type="entry name" value="RNaseH_sf"/>
</dbReference>
<evidence type="ECO:0000259" key="1">
    <source>
        <dbReference type="PROSITE" id="PS50994"/>
    </source>
</evidence>
<accession>A0A151SZV2</accession>
<dbReference type="Proteomes" id="UP000075243">
    <property type="component" value="Chromosome 10"/>
</dbReference>
<name>A0A151SZV2_CAJCA</name>
<dbReference type="InterPro" id="IPR001584">
    <property type="entry name" value="Integrase_cat-core"/>
</dbReference>
<dbReference type="SUPFAM" id="SSF53098">
    <property type="entry name" value="Ribonuclease H-like"/>
    <property type="match status" value="1"/>
</dbReference>
<protein>
    <recommendedName>
        <fullName evidence="1">Integrase catalytic domain-containing protein</fullName>
    </recommendedName>
</protein>
<feature type="domain" description="Integrase catalytic" evidence="1">
    <location>
        <begin position="1"/>
        <end position="65"/>
    </location>
</feature>
<reference evidence="2 3" key="1">
    <citation type="journal article" date="2012" name="Nat. Biotechnol.">
        <title>Draft genome sequence of pigeonpea (Cajanus cajan), an orphan legume crop of resource-poor farmers.</title>
        <authorList>
            <person name="Varshney R.K."/>
            <person name="Chen W."/>
            <person name="Li Y."/>
            <person name="Bharti A.K."/>
            <person name="Saxena R.K."/>
            <person name="Schlueter J.A."/>
            <person name="Donoghue M.T."/>
            <person name="Azam S."/>
            <person name="Fan G."/>
            <person name="Whaley A.M."/>
            <person name="Farmer A.D."/>
            <person name="Sheridan J."/>
            <person name="Iwata A."/>
            <person name="Tuteja R."/>
            <person name="Penmetsa R.V."/>
            <person name="Wu W."/>
            <person name="Upadhyaya H.D."/>
            <person name="Yang S.P."/>
            <person name="Shah T."/>
            <person name="Saxena K.B."/>
            <person name="Michael T."/>
            <person name="McCombie W.R."/>
            <person name="Yang B."/>
            <person name="Zhang G."/>
            <person name="Yang H."/>
            <person name="Wang J."/>
            <person name="Spillane C."/>
            <person name="Cook D.R."/>
            <person name="May G.D."/>
            <person name="Xu X."/>
            <person name="Jackson S.A."/>
        </authorList>
    </citation>
    <scope>NUCLEOTIDE SEQUENCE [LARGE SCALE GENOMIC DNA]</scope>
    <source>
        <strain evidence="3">cv. Asha</strain>
    </source>
</reference>
<dbReference type="InterPro" id="IPR012337">
    <property type="entry name" value="RNaseH-like_sf"/>
</dbReference>
<dbReference type="EMBL" id="CM003612">
    <property type="protein sequence ID" value="KYP60268.1"/>
    <property type="molecule type" value="Genomic_DNA"/>
</dbReference>
<dbReference type="Gramene" id="C.cajan_15278.t">
    <property type="protein sequence ID" value="C.cajan_15278.t.cds1"/>
    <property type="gene ID" value="C.cajan_15278"/>
</dbReference>
<dbReference type="Gene3D" id="3.30.420.10">
    <property type="entry name" value="Ribonuclease H-like superfamily/Ribonuclease H"/>
    <property type="match status" value="1"/>
</dbReference>
<sequence>MNILMPFPPTRGQLKFLIIAVNYFTKWIEASALAKITAQNVKKFIWKNVICRYSIPHTLVTDNGR</sequence>
<dbReference type="PROSITE" id="PS50994">
    <property type="entry name" value="INTEGRASE"/>
    <property type="match status" value="1"/>
</dbReference>
<dbReference type="AlphaFoldDB" id="A0A151SZV2"/>
<proteinExistence type="predicted"/>
<evidence type="ECO:0000313" key="3">
    <source>
        <dbReference type="Proteomes" id="UP000075243"/>
    </source>
</evidence>
<dbReference type="GO" id="GO:0003676">
    <property type="term" value="F:nucleic acid binding"/>
    <property type="evidence" value="ECO:0007669"/>
    <property type="project" value="InterPro"/>
</dbReference>
<organism evidence="2 3">
    <name type="scientific">Cajanus cajan</name>
    <name type="common">Pigeon pea</name>
    <name type="synonym">Cajanus indicus</name>
    <dbReference type="NCBI Taxonomy" id="3821"/>
    <lineage>
        <taxon>Eukaryota</taxon>
        <taxon>Viridiplantae</taxon>
        <taxon>Streptophyta</taxon>
        <taxon>Embryophyta</taxon>
        <taxon>Tracheophyta</taxon>
        <taxon>Spermatophyta</taxon>
        <taxon>Magnoliopsida</taxon>
        <taxon>eudicotyledons</taxon>
        <taxon>Gunneridae</taxon>
        <taxon>Pentapetalae</taxon>
        <taxon>rosids</taxon>
        <taxon>fabids</taxon>
        <taxon>Fabales</taxon>
        <taxon>Fabaceae</taxon>
        <taxon>Papilionoideae</taxon>
        <taxon>50 kb inversion clade</taxon>
        <taxon>NPAAA clade</taxon>
        <taxon>indigoferoid/millettioid clade</taxon>
        <taxon>Phaseoleae</taxon>
        <taxon>Cajanus</taxon>
    </lineage>
</organism>
<keyword evidence="3" id="KW-1185">Reference proteome</keyword>
<evidence type="ECO:0000313" key="2">
    <source>
        <dbReference type="EMBL" id="KYP60268.1"/>
    </source>
</evidence>
<dbReference type="GO" id="GO:0015074">
    <property type="term" value="P:DNA integration"/>
    <property type="evidence" value="ECO:0007669"/>
    <property type="project" value="InterPro"/>
</dbReference>
<gene>
    <name evidence="2" type="ORF">KK1_015721</name>
</gene>